<evidence type="ECO:0000313" key="5">
    <source>
        <dbReference type="EMBL" id="EXX74274.1"/>
    </source>
</evidence>
<organism evidence="5 6">
    <name type="scientific">Rhizophagus irregularis (strain DAOM 197198w)</name>
    <name type="common">Glomus intraradices</name>
    <dbReference type="NCBI Taxonomy" id="1432141"/>
    <lineage>
        <taxon>Eukaryota</taxon>
        <taxon>Fungi</taxon>
        <taxon>Fungi incertae sedis</taxon>
        <taxon>Mucoromycota</taxon>
        <taxon>Glomeromycotina</taxon>
        <taxon>Glomeromycetes</taxon>
        <taxon>Glomerales</taxon>
        <taxon>Glomeraceae</taxon>
        <taxon>Rhizophagus</taxon>
    </lineage>
</organism>
<feature type="transmembrane region" description="Helical" evidence="1">
    <location>
        <begin position="150"/>
        <end position="172"/>
    </location>
</feature>
<proteinExistence type="predicted"/>
<dbReference type="EMBL" id="JEMT01015122">
    <property type="protein sequence ID" value="EXX72681.1"/>
    <property type="molecule type" value="Genomic_DNA"/>
</dbReference>
<protein>
    <submittedName>
        <fullName evidence="5">Uncharacterized protein</fullName>
    </submittedName>
</protein>
<evidence type="ECO:0000256" key="1">
    <source>
        <dbReference type="SAM" id="Phobius"/>
    </source>
</evidence>
<dbReference type="EMBL" id="JEMT01016622">
    <property type="protein sequence ID" value="EXX70305.1"/>
    <property type="molecule type" value="Genomic_DNA"/>
</dbReference>
<keyword evidence="1" id="KW-0472">Membrane</keyword>
<feature type="signal peptide" evidence="2">
    <location>
        <begin position="1"/>
        <end position="26"/>
    </location>
</feature>
<evidence type="ECO:0000313" key="6">
    <source>
        <dbReference type="Proteomes" id="UP000022910"/>
    </source>
</evidence>
<keyword evidence="1" id="KW-0812">Transmembrane</keyword>
<dbReference type="EMBL" id="JEMT01013050">
    <property type="protein sequence ID" value="EXX74274.1"/>
    <property type="molecule type" value="Genomic_DNA"/>
</dbReference>
<keyword evidence="6" id="KW-1185">Reference proteome</keyword>
<reference evidence="5 6" key="1">
    <citation type="submission" date="2014-02" db="EMBL/GenBank/DDBJ databases">
        <title>Single nucleus genome sequencing reveals high similarity among nuclei of an endomycorrhizal fungus.</title>
        <authorList>
            <person name="Lin K."/>
            <person name="Geurts R."/>
            <person name="Zhang Z."/>
            <person name="Limpens E."/>
            <person name="Saunders D.G."/>
            <person name="Mu D."/>
            <person name="Pang E."/>
            <person name="Cao H."/>
            <person name="Cha H."/>
            <person name="Lin T."/>
            <person name="Zhou Q."/>
            <person name="Shang Y."/>
            <person name="Li Y."/>
            <person name="Ivanov S."/>
            <person name="Sharma T."/>
            <person name="Velzen R.V."/>
            <person name="Ruijter N.D."/>
            <person name="Aanen D.K."/>
            <person name="Win J."/>
            <person name="Kamoun S."/>
            <person name="Bisseling T."/>
            <person name="Huang S."/>
        </authorList>
    </citation>
    <scope>NUCLEOTIDE SEQUENCE [LARGE SCALE GENOMIC DNA]</scope>
    <source>
        <strain evidence="5">DAOM 197198w</strain>
        <strain evidence="6">DAOM197198w</strain>
    </source>
</reference>
<dbReference type="AlphaFoldDB" id="A0A015L3L6"/>
<sequence length="185" mass="20410">MTSNKIFKTYLLIFFLFISLSYHVDAKCEEITNGLRTDGNWNDNDNFYSFSGGNITFTLTDMPCGASTLLIQVVSQSGGGNFNVRTFTNNDLNVVKNIGVNVIADKQRLFRIQAKVDDFVNINCPNPSFSGELCYSKYVEPPDCKKERDIAIGVPIATAIIGVIGGILGVLIKQYFDSRNSPSTP</sequence>
<dbReference type="HOGENOM" id="CLU_1384831_0_0_1"/>
<gene>
    <name evidence="5" type="ORF">RirG_052630</name>
    <name evidence="4" type="ORF">RirG_067010</name>
    <name evidence="3" type="ORF">RirG_088680</name>
</gene>
<keyword evidence="2" id="KW-0732">Signal</keyword>
<comment type="caution">
    <text evidence="5">The sequence shown here is derived from an EMBL/GenBank/DDBJ whole genome shotgun (WGS) entry which is preliminary data.</text>
</comment>
<accession>A0A015L3L6</accession>
<dbReference type="Proteomes" id="UP000022910">
    <property type="component" value="Unassembled WGS sequence"/>
</dbReference>
<evidence type="ECO:0000313" key="3">
    <source>
        <dbReference type="EMBL" id="EXX70305.1"/>
    </source>
</evidence>
<evidence type="ECO:0000256" key="2">
    <source>
        <dbReference type="SAM" id="SignalP"/>
    </source>
</evidence>
<name>A0A015L3L6_RHIIW</name>
<dbReference type="OrthoDB" id="2372506at2759"/>
<evidence type="ECO:0000313" key="4">
    <source>
        <dbReference type="EMBL" id="EXX72681.1"/>
    </source>
</evidence>
<feature type="chain" id="PRO_5007367057" evidence="2">
    <location>
        <begin position="27"/>
        <end position="185"/>
    </location>
</feature>
<keyword evidence="1" id="KW-1133">Transmembrane helix</keyword>